<accession>C6BXB5</accession>
<evidence type="ECO:0008006" key="3">
    <source>
        <dbReference type="Google" id="ProtNLM"/>
    </source>
</evidence>
<dbReference type="Gene3D" id="1.10.3190.10">
    <property type="entry name" value="yfbu gene product, domain 2"/>
    <property type="match status" value="1"/>
</dbReference>
<dbReference type="InterPro" id="IPR023146">
    <property type="entry name" value="YfbU_alpha-helical_sf"/>
</dbReference>
<protein>
    <recommendedName>
        <fullName evidence="3">YfbU domain-containing protein</fullName>
    </recommendedName>
</protein>
<evidence type="ECO:0000313" key="1">
    <source>
        <dbReference type="EMBL" id="ACS80421.1"/>
    </source>
</evidence>
<name>C6BXB5_MARSD</name>
<organism evidence="1 2">
    <name type="scientific">Maridesulfovibrio salexigens (strain ATCC 14822 / DSM 2638 / NCIMB 8403 / VKM B-1763)</name>
    <name type="common">Desulfovibrio salexigens</name>
    <dbReference type="NCBI Taxonomy" id="526222"/>
    <lineage>
        <taxon>Bacteria</taxon>
        <taxon>Pseudomonadati</taxon>
        <taxon>Thermodesulfobacteriota</taxon>
        <taxon>Desulfovibrionia</taxon>
        <taxon>Desulfovibrionales</taxon>
        <taxon>Desulfovibrionaceae</taxon>
        <taxon>Maridesulfovibrio</taxon>
    </lineage>
</organism>
<dbReference type="Proteomes" id="UP000002601">
    <property type="component" value="Chromosome"/>
</dbReference>
<gene>
    <name evidence="1" type="ordered locus">Desal_2365</name>
</gene>
<keyword evidence="2" id="KW-1185">Reference proteome</keyword>
<dbReference type="RefSeq" id="WP_015852237.1">
    <property type="nucleotide sequence ID" value="NC_012881.1"/>
</dbReference>
<dbReference type="eggNOG" id="COG3013">
    <property type="taxonomic scope" value="Bacteria"/>
</dbReference>
<dbReference type="SUPFAM" id="SSF116960">
    <property type="entry name" value="YfbU-like"/>
    <property type="match status" value="1"/>
</dbReference>
<sequence length="183" mass="21178">MHISDGEKLILLMLSDLHDKLEVESELDPEFIRSAILKEKTWGIPWKYPGIQFEDKSAPVELSQVLDILDMWTSVEHSYAQLNSEEKAYVHEQAKPFGNDPKFKGFDGNNETEYMSIAYFLINDLDRFTNFKGRGLNSHVPSMETYSRMTATFKKIVDKTSSFQLSKEDLAKVLKEKIHPENR</sequence>
<reference evidence="1 2" key="1">
    <citation type="submission" date="2009-06" db="EMBL/GenBank/DDBJ databases">
        <title>Complete sequence of Desulfovibrio salexigens DSM 2638.</title>
        <authorList>
            <consortium name="US DOE Joint Genome Institute"/>
            <person name="Lucas S."/>
            <person name="Copeland A."/>
            <person name="Lapidus A."/>
            <person name="Glavina del Rio T."/>
            <person name="Tice H."/>
            <person name="Bruce D."/>
            <person name="Goodwin L."/>
            <person name="Pitluck S."/>
            <person name="Munk A.C."/>
            <person name="Brettin T."/>
            <person name="Detter J.C."/>
            <person name="Han C."/>
            <person name="Tapia R."/>
            <person name="Larimer F."/>
            <person name="Land M."/>
            <person name="Hauser L."/>
            <person name="Kyrpides N."/>
            <person name="Anderson I."/>
            <person name="Wall J.D."/>
            <person name="Arkin A.P."/>
            <person name="Dehal P."/>
            <person name="Chivian D."/>
            <person name="Giles B."/>
            <person name="Hazen T.C."/>
        </authorList>
    </citation>
    <scope>NUCLEOTIDE SEQUENCE [LARGE SCALE GENOMIC DNA]</scope>
    <source>
        <strain evidence="2">ATCC 14822 / DSM 2638 / NCIMB 8403 / VKM B-1763</strain>
    </source>
</reference>
<dbReference type="OrthoDB" id="7595565at2"/>
<evidence type="ECO:0000313" key="2">
    <source>
        <dbReference type="Proteomes" id="UP000002601"/>
    </source>
</evidence>
<dbReference type="InterPro" id="IPR005587">
    <property type="entry name" value="UPF0304_YfbU"/>
</dbReference>
<dbReference type="KEGG" id="dsa:Desal_2365"/>
<proteinExistence type="predicted"/>
<dbReference type="Pfam" id="PF03887">
    <property type="entry name" value="YfbU"/>
    <property type="match status" value="1"/>
</dbReference>
<dbReference type="HOGENOM" id="CLU_101021_0_0_7"/>
<dbReference type="AlphaFoldDB" id="C6BXB5"/>
<dbReference type="EMBL" id="CP001649">
    <property type="protein sequence ID" value="ACS80421.1"/>
    <property type="molecule type" value="Genomic_DNA"/>
</dbReference>